<organism evidence="1 2">
    <name type="scientific">Planococcus glaciei</name>
    <dbReference type="NCBI Taxonomy" id="459472"/>
    <lineage>
        <taxon>Bacteria</taxon>
        <taxon>Bacillati</taxon>
        <taxon>Bacillota</taxon>
        <taxon>Bacilli</taxon>
        <taxon>Bacillales</taxon>
        <taxon>Caryophanaceae</taxon>
        <taxon>Planococcus</taxon>
    </lineage>
</organism>
<dbReference type="Proteomes" id="UP000509222">
    <property type="component" value="Chromosome"/>
</dbReference>
<evidence type="ECO:0000313" key="1">
    <source>
        <dbReference type="EMBL" id="QKX52348.1"/>
    </source>
</evidence>
<evidence type="ECO:0000313" key="2">
    <source>
        <dbReference type="Proteomes" id="UP000509222"/>
    </source>
</evidence>
<accession>A0A1G7ZXZ6</accession>
<dbReference type="OrthoDB" id="2454490at2"/>
<dbReference type="eggNOG" id="ENOG50346IE">
    <property type="taxonomic scope" value="Bacteria"/>
</dbReference>
<dbReference type="STRING" id="459472.SAMN04487975_10346"/>
<dbReference type="AlphaFoldDB" id="A0A1G7ZXZ6"/>
<name>A0A1G7ZXZ6_9BACL</name>
<protein>
    <submittedName>
        <fullName evidence="1">Uncharacterized protein</fullName>
    </submittedName>
</protein>
<gene>
    <name evidence="1" type="ORF">HF394_18195</name>
</gene>
<reference evidence="2" key="1">
    <citation type="submission" date="2020-06" db="EMBL/GenBank/DDBJ databases">
        <title>Isolation of Planomicrobium glaciei.</title>
        <authorList>
            <person name="Malisova L."/>
            <person name="Safrankova R."/>
            <person name="Jakubu V."/>
            <person name="Spanelova P."/>
        </authorList>
    </citation>
    <scope>NUCLEOTIDE SEQUENCE [LARGE SCALE GENOMIC DNA]</scope>
    <source>
        <strain evidence="2">NRL-ATB46093</strain>
    </source>
</reference>
<proteinExistence type="predicted"/>
<sequence>MNSKLGTVLDIIILLIGPWILYTRVLEIIDNGASLYPVISIIIITLAVVFAVYNLYHVISARQQNNSKK</sequence>
<dbReference type="EMBL" id="CP051177">
    <property type="protein sequence ID" value="QKX52348.1"/>
    <property type="molecule type" value="Genomic_DNA"/>
</dbReference>
<keyword evidence="2" id="KW-1185">Reference proteome</keyword>
<dbReference type="RefSeq" id="WP_036803148.1">
    <property type="nucleotide sequence ID" value="NZ_CP051177.1"/>
</dbReference>